<keyword evidence="2" id="KW-0472">Membrane</keyword>
<keyword evidence="2" id="KW-1133">Transmembrane helix</keyword>
<evidence type="ECO:0000256" key="1">
    <source>
        <dbReference type="SAM" id="MobiDB-lite"/>
    </source>
</evidence>
<dbReference type="AlphaFoldDB" id="A0A366HRN4"/>
<name>A0A366HRN4_9BACT</name>
<dbReference type="EMBL" id="QNRR01000002">
    <property type="protein sequence ID" value="RBP45738.1"/>
    <property type="molecule type" value="Genomic_DNA"/>
</dbReference>
<proteinExistence type="predicted"/>
<evidence type="ECO:0000313" key="4">
    <source>
        <dbReference type="Proteomes" id="UP000253426"/>
    </source>
</evidence>
<gene>
    <name evidence="3" type="ORF">DES53_102120</name>
</gene>
<organism evidence="3 4">
    <name type="scientific">Roseimicrobium gellanilyticum</name>
    <dbReference type="NCBI Taxonomy" id="748857"/>
    <lineage>
        <taxon>Bacteria</taxon>
        <taxon>Pseudomonadati</taxon>
        <taxon>Verrucomicrobiota</taxon>
        <taxon>Verrucomicrobiia</taxon>
        <taxon>Verrucomicrobiales</taxon>
        <taxon>Verrucomicrobiaceae</taxon>
        <taxon>Roseimicrobium</taxon>
    </lineage>
</organism>
<keyword evidence="2" id="KW-0812">Transmembrane</keyword>
<accession>A0A366HRN4</accession>
<feature type="transmembrane region" description="Helical" evidence="2">
    <location>
        <begin position="170"/>
        <end position="188"/>
    </location>
</feature>
<comment type="caution">
    <text evidence="3">The sequence shown here is derived from an EMBL/GenBank/DDBJ whole genome shotgun (WGS) entry which is preliminary data.</text>
</comment>
<evidence type="ECO:0000256" key="2">
    <source>
        <dbReference type="SAM" id="Phobius"/>
    </source>
</evidence>
<dbReference type="RefSeq" id="WP_113957314.1">
    <property type="nucleotide sequence ID" value="NZ_QNRR01000002.1"/>
</dbReference>
<reference evidence="3 4" key="1">
    <citation type="submission" date="2018-06" db="EMBL/GenBank/DDBJ databases">
        <title>Genomic Encyclopedia of Type Strains, Phase IV (KMG-IV): sequencing the most valuable type-strain genomes for metagenomic binning, comparative biology and taxonomic classification.</title>
        <authorList>
            <person name="Goeker M."/>
        </authorList>
    </citation>
    <scope>NUCLEOTIDE SEQUENCE [LARGE SCALE GENOMIC DNA]</scope>
    <source>
        <strain evidence="3 4">DSM 25532</strain>
    </source>
</reference>
<sequence length="219" mass="25007">MALGVIFLIAAFMEARLGWECRATPTRYSLKELEAGAQVSNRHAILEAHYAIRNRLVFSTTRLPPDGQARPDPEQYVEYMWYPVVSEPPQEGTVPEVFRVLVKEEAFAMKVRDRPSGVVRVDEIKGMFMDDWHTLRGEERMLLQHNFPKVDLSKVLLFEAGRKPPDFDKLLGFVFIGLLLIVVSIFYWKPDAKKSPQADSEDGPDNIPDAGPHRGTRPW</sequence>
<dbReference type="Proteomes" id="UP000253426">
    <property type="component" value="Unassembled WGS sequence"/>
</dbReference>
<protein>
    <submittedName>
        <fullName evidence="3">Uncharacterized protein</fullName>
    </submittedName>
</protein>
<evidence type="ECO:0000313" key="3">
    <source>
        <dbReference type="EMBL" id="RBP45738.1"/>
    </source>
</evidence>
<feature type="region of interest" description="Disordered" evidence="1">
    <location>
        <begin position="193"/>
        <end position="219"/>
    </location>
</feature>
<keyword evidence="4" id="KW-1185">Reference proteome</keyword>